<organism evidence="8 9">
    <name type="scientific">Acinetobacter johnsonii</name>
    <dbReference type="NCBI Taxonomy" id="40214"/>
    <lineage>
        <taxon>Bacteria</taxon>
        <taxon>Pseudomonadati</taxon>
        <taxon>Pseudomonadota</taxon>
        <taxon>Gammaproteobacteria</taxon>
        <taxon>Moraxellales</taxon>
        <taxon>Moraxellaceae</taxon>
        <taxon>Acinetobacter</taxon>
    </lineage>
</organism>
<evidence type="ECO:0000256" key="1">
    <source>
        <dbReference type="ARBA" id="ARBA00022630"/>
    </source>
</evidence>
<comment type="function">
    <text evidence="6">Also exhibits azoreductase activity. Catalyzes the reductive cleavage of the azo bond in aromatic azo compounds to the corresponding amines.</text>
</comment>
<gene>
    <name evidence="8" type="primary">acpD</name>
    <name evidence="6" type="synonym">azoR</name>
    <name evidence="8" type="ORF">AJO04nite_25200</name>
</gene>
<dbReference type="EMBL" id="BJUJ01000091">
    <property type="protein sequence ID" value="GEK45262.1"/>
    <property type="molecule type" value="Genomic_DNA"/>
</dbReference>
<dbReference type="SUPFAM" id="SSF52218">
    <property type="entry name" value="Flavoproteins"/>
    <property type="match status" value="1"/>
</dbReference>
<feature type="domain" description="Flavodoxin-like fold" evidence="7">
    <location>
        <begin position="6"/>
        <end position="192"/>
    </location>
</feature>
<proteinExistence type="inferred from homology"/>
<dbReference type="Pfam" id="PF02525">
    <property type="entry name" value="Flavodoxin_2"/>
    <property type="match status" value="1"/>
</dbReference>
<comment type="catalytic activity">
    <reaction evidence="5">
        <text>N,N-dimethyl-1,4-phenylenediamine + anthranilate + 2 NAD(+) = 2-(4-dimethylaminophenyl)diazenylbenzoate + 2 NADH + 2 H(+)</text>
        <dbReference type="Rhea" id="RHEA:55872"/>
        <dbReference type="ChEBI" id="CHEBI:15378"/>
        <dbReference type="ChEBI" id="CHEBI:15783"/>
        <dbReference type="ChEBI" id="CHEBI:16567"/>
        <dbReference type="ChEBI" id="CHEBI:57540"/>
        <dbReference type="ChEBI" id="CHEBI:57945"/>
        <dbReference type="ChEBI" id="CHEBI:71579"/>
        <dbReference type="EC" id="1.7.1.17"/>
    </reaction>
    <physiologicalReaction direction="right-to-left" evidence="5">
        <dbReference type="Rhea" id="RHEA:55874"/>
    </physiologicalReaction>
</comment>
<dbReference type="Gene3D" id="3.40.50.360">
    <property type="match status" value="1"/>
</dbReference>
<dbReference type="EC" id="1.6.5.-" evidence="6"/>
<evidence type="ECO:0000256" key="4">
    <source>
        <dbReference type="ARBA" id="ARBA00023027"/>
    </source>
</evidence>
<evidence type="ECO:0000313" key="9">
    <source>
        <dbReference type="Proteomes" id="UP000321274"/>
    </source>
</evidence>
<dbReference type="PANTHER" id="PTHR43741:SF4">
    <property type="entry name" value="FMN-DEPENDENT NADH:QUINONE OXIDOREDUCTASE"/>
    <property type="match status" value="1"/>
</dbReference>
<evidence type="ECO:0000256" key="5">
    <source>
        <dbReference type="ARBA" id="ARBA00048542"/>
    </source>
</evidence>
<keyword evidence="1 6" id="KW-0285">Flavoprotein</keyword>
<dbReference type="PANTHER" id="PTHR43741">
    <property type="entry name" value="FMN-DEPENDENT NADH-AZOREDUCTASE 1"/>
    <property type="match status" value="1"/>
</dbReference>
<keyword evidence="3 6" id="KW-0560">Oxidoreductase</keyword>
<reference evidence="8 9" key="1">
    <citation type="submission" date="2019-07" db="EMBL/GenBank/DDBJ databases">
        <title>Whole genome shotgun sequence of Acinetobacter johnsonii NBRC 102197.</title>
        <authorList>
            <person name="Hosoyama A."/>
            <person name="Uohara A."/>
            <person name="Ohji S."/>
            <person name="Ichikawa N."/>
        </authorList>
    </citation>
    <scope>NUCLEOTIDE SEQUENCE [LARGE SCALE GENOMIC DNA]</scope>
    <source>
        <strain evidence="8 9">NBRC 102197</strain>
    </source>
</reference>
<dbReference type="InterPro" id="IPR023048">
    <property type="entry name" value="NADH:quinone_OxRdtase_FMN_depd"/>
</dbReference>
<name>A0AAV3WHV5_ACIJO</name>
<keyword evidence="2 6" id="KW-0288">FMN</keyword>
<dbReference type="InterPro" id="IPR050104">
    <property type="entry name" value="FMN-dep_NADH:Q_OxRdtase_AzoR1"/>
</dbReference>
<comment type="cofactor">
    <cofactor evidence="6">
        <name>FMN</name>
        <dbReference type="ChEBI" id="CHEBI:58210"/>
    </cofactor>
    <text evidence="6">Binds 1 FMN per subunit.</text>
</comment>
<dbReference type="GO" id="GO:0010181">
    <property type="term" value="F:FMN binding"/>
    <property type="evidence" value="ECO:0007669"/>
    <property type="project" value="UniProtKB-UniRule"/>
</dbReference>
<comment type="caution">
    <text evidence="8">The sequence shown here is derived from an EMBL/GenBank/DDBJ whole genome shotgun (WGS) entry which is preliminary data.</text>
</comment>
<evidence type="ECO:0000259" key="7">
    <source>
        <dbReference type="Pfam" id="PF02525"/>
    </source>
</evidence>
<evidence type="ECO:0000256" key="6">
    <source>
        <dbReference type="HAMAP-Rule" id="MF_01216"/>
    </source>
</evidence>
<dbReference type="HAMAP" id="MF_01216">
    <property type="entry name" value="Azoreductase_type1"/>
    <property type="match status" value="1"/>
</dbReference>
<comment type="function">
    <text evidence="6">Quinone reductase that provides resistance to thiol-specific stress caused by electrophilic quinones.</text>
</comment>
<keyword evidence="4 6" id="KW-0520">NAD</keyword>
<dbReference type="AlphaFoldDB" id="A0AAV3WHV5"/>
<dbReference type="InterPro" id="IPR003680">
    <property type="entry name" value="Flavodoxin_fold"/>
</dbReference>
<dbReference type="InterPro" id="IPR029039">
    <property type="entry name" value="Flavoprotein-like_sf"/>
</dbReference>
<protein>
    <recommendedName>
        <fullName evidence="6">FMN dependent NADH:quinone oxidoreductase</fullName>
        <ecNumber evidence="6">1.6.5.-</ecNumber>
    </recommendedName>
    <alternativeName>
        <fullName evidence="6">Azo-dye reductase</fullName>
    </alternativeName>
    <alternativeName>
        <fullName evidence="6">FMN-dependent NADH-azo compound oxidoreductase</fullName>
    </alternativeName>
    <alternativeName>
        <fullName evidence="6">FMN-dependent NADH-azoreductase</fullName>
        <ecNumber evidence="6">1.7.1.17</ecNumber>
    </alternativeName>
</protein>
<dbReference type="GO" id="GO:0016655">
    <property type="term" value="F:oxidoreductase activity, acting on NAD(P)H, quinone or similar compound as acceptor"/>
    <property type="evidence" value="ECO:0007669"/>
    <property type="project" value="InterPro"/>
</dbReference>
<sequence>MLEHPMKVLHIDSSIMADASVSRQLSQAIVSQLSEKHAQVEVEYLDLATQPIPHLDAEILMGQNAEQSALGERIIQQYLDADVVVIGAAMYNFGITSTLKAWIDRISVAGRTFKYTENGPVGLAGDKKAYIASSRGGVYGENSPVDFQEGFLKTVFNFTGVTDVEIIRAEGVNMGPELKDKAITAALAQVQAI</sequence>
<evidence type="ECO:0000313" key="8">
    <source>
        <dbReference type="EMBL" id="GEK45262.1"/>
    </source>
</evidence>
<feature type="binding site" evidence="6">
    <location>
        <begin position="90"/>
        <end position="93"/>
    </location>
    <ligand>
        <name>FMN</name>
        <dbReference type="ChEBI" id="CHEBI:58210"/>
    </ligand>
</feature>
<dbReference type="GO" id="GO:0009055">
    <property type="term" value="F:electron transfer activity"/>
    <property type="evidence" value="ECO:0007669"/>
    <property type="project" value="UniProtKB-UniRule"/>
</dbReference>
<comment type="similarity">
    <text evidence="6">Belongs to the azoreductase type 1 family.</text>
</comment>
<feature type="binding site" evidence="6">
    <location>
        <begin position="20"/>
        <end position="22"/>
    </location>
    <ligand>
        <name>FMN</name>
        <dbReference type="ChEBI" id="CHEBI:58210"/>
    </ligand>
</feature>
<feature type="binding site" evidence="6">
    <location>
        <position position="14"/>
    </location>
    <ligand>
        <name>FMN</name>
        <dbReference type="ChEBI" id="CHEBI:58210"/>
    </ligand>
</feature>
<dbReference type="GO" id="GO:0016652">
    <property type="term" value="F:oxidoreductase activity, acting on NAD(P)H as acceptor"/>
    <property type="evidence" value="ECO:0007669"/>
    <property type="project" value="UniProtKB-UniRule"/>
</dbReference>
<dbReference type="EC" id="1.7.1.17" evidence="6"/>
<feature type="binding site" evidence="6">
    <location>
        <begin position="134"/>
        <end position="137"/>
    </location>
    <ligand>
        <name>FMN</name>
        <dbReference type="ChEBI" id="CHEBI:58210"/>
    </ligand>
</feature>
<comment type="catalytic activity">
    <reaction evidence="6">
        <text>2 a quinone + NADH + H(+) = 2 a 1,4-benzosemiquinone + NAD(+)</text>
        <dbReference type="Rhea" id="RHEA:65952"/>
        <dbReference type="ChEBI" id="CHEBI:15378"/>
        <dbReference type="ChEBI" id="CHEBI:57540"/>
        <dbReference type="ChEBI" id="CHEBI:57945"/>
        <dbReference type="ChEBI" id="CHEBI:132124"/>
        <dbReference type="ChEBI" id="CHEBI:134225"/>
    </reaction>
</comment>
<accession>A0AAV3WHV5</accession>
<comment type="subunit">
    <text evidence="6">Homodimer.</text>
</comment>
<evidence type="ECO:0000256" key="3">
    <source>
        <dbReference type="ARBA" id="ARBA00023002"/>
    </source>
</evidence>
<dbReference type="Proteomes" id="UP000321274">
    <property type="component" value="Unassembled WGS sequence"/>
</dbReference>
<evidence type="ECO:0000256" key="2">
    <source>
        <dbReference type="ARBA" id="ARBA00022643"/>
    </source>
</evidence>